<dbReference type="NCBIfam" id="TIGR02543">
    <property type="entry name" value="List_Bact_rpt"/>
    <property type="match status" value="5"/>
</dbReference>
<name>A0AAX3WYN8_9BACI</name>
<dbReference type="InterPro" id="IPR001119">
    <property type="entry name" value="SLH_dom"/>
</dbReference>
<dbReference type="PANTHER" id="PTHR43308">
    <property type="entry name" value="OUTER MEMBRANE PROTEIN ALPHA-RELATED"/>
    <property type="match status" value="1"/>
</dbReference>
<proteinExistence type="predicted"/>
<feature type="domain" description="SLH" evidence="3">
    <location>
        <begin position="1032"/>
        <end position="1095"/>
    </location>
</feature>
<accession>A0AAX3WYN8</accession>
<evidence type="ECO:0000313" key="4">
    <source>
        <dbReference type="EMBL" id="WHY52845.1"/>
    </source>
</evidence>
<dbReference type="Pfam" id="PF00395">
    <property type="entry name" value="SLH"/>
    <property type="match status" value="3"/>
</dbReference>
<dbReference type="NCBIfam" id="NF041518">
    <property type="entry name" value="choice_anch_Q"/>
    <property type="match status" value="1"/>
</dbReference>
<evidence type="ECO:0000313" key="5">
    <source>
        <dbReference type="Proteomes" id="UP001178322"/>
    </source>
</evidence>
<protein>
    <submittedName>
        <fullName evidence="4">InlB B-repeat-containing protein</fullName>
    </submittedName>
</protein>
<dbReference type="InterPro" id="IPR051465">
    <property type="entry name" value="Cell_Envelope_Struct_Comp"/>
</dbReference>
<organism evidence="4 5">
    <name type="scientific">Lysinibacillus pakistanensis</name>
    <dbReference type="NCBI Taxonomy" id="759811"/>
    <lineage>
        <taxon>Bacteria</taxon>
        <taxon>Bacillati</taxon>
        <taxon>Bacillota</taxon>
        <taxon>Bacilli</taxon>
        <taxon>Bacillales</taxon>
        <taxon>Bacillaceae</taxon>
        <taxon>Lysinibacillus</taxon>
    </lineage>
</organism>
<dbReference type="SUPFAM" id="SSF51126">
    <property type="entry name" value="Pectin lyase-like"/>
    <property type="match status" value="1"/>
</dbReference>
<dbReference type="Proteomes" id="UP001178322">
    <property type="component" value="Chromosome"/>
</dbReference>
<feature type="domain" description="SLH" evidence="3">
    <location>
        <begin position="1096"/>
        <end position="1149"/>
    </location>
</feature>
<dbReference type="EMBL" id="CP126101">
    <property type="protein sequence ID" value="WHY52845.1"/>
    <property type="molecule type" value="Genomic_DNA"/>
</dbReference>
<dbReference type="InterPro" id="IPR013378">
    <property type="entry name" value="InlB-like_B-rpt"/>
</dbReference>
<dbReference type="InterPro" id="IPR059226">
    <property type="entry name" value="Choice_anch_Q_dom"/>
</dbReference>
<comment type="subcellular location">
    <subcellularLocation>
        <location evidence="1">Cell envelope</location>
    </subcellularLocation>
</comment>
<dbReference type="InterPro" id="IPR011050">
    <property type="entry name" value="Pectin_lyase_fold/virulence"/>
</dbReference>
<dbReference type="PANTHER" id="PTHR43308:SF5">
    <property type="entry name" value="S-LAYER PROTEIN _ PEPTIDOGLYCAN ENDO-BETA-N-ACETYLGLUCOSAMINIDASE"/>
    <property type="match status" value="1"/>
</dbReference>
<dbReference type="InterPro" id="IPR042229">
    <property type="entry name" value="Listeria/Bacterioides_rpt_sf"/>
</dbReference>
<evidence type="ECO:0000256" key="2">
    <source>
        <dbReference type="ARBA" id="ARBA00022729"/>
    </source>
</evidence>
<dbReference type="GO" id="GO:0030313">
    <property type="term" value="C:cell envelope"/>
    <property type="evidence" value="ECO:0007669"/>
    <property type="project" value="UniProtKB-SubCell"/>
</dbReference>
<reference evidence="4" key="1">
    <citation type="submission" date="2023-05" db="EMBL/GenBank/DDBJ databases">
        <title>Comparative genomics of Bacillaceae isolates and their secondary metabolite potential.</title>
        <authorList>
            <person name="Song L."/>
            <person name="Nielsen L.J."/>
            <person name="Mohite O."/>
            <person name="Xu X."/>
            <person name="Weber T."/>
            <person name="Kovacs A.T."/>
        </authorList>
    </citation>
    <scope>NUCLEOTIDE SEQUENCE</scope>
    <source>
        <strain evidence="4">LY1</strain>
    </source>
</reference>
<keyword evidence="2" id="KW-0732">Signal</keyword>
<dbReference type="AlphaFoldDB" id="A0AAX3WYN8"/>
<evidence type="ECO:0000256" key="1">
    <source>
        <dbReference type="ARBA" id="ARBA00004196"/>
    </source>
</evidence>
<feature type="domain" description="SLH" evidence="3">
    <location>
        <begin position="1150"/>
        <end position="1209"/>
    </location>
</feature>
<dbReference type="PROSITE" id="PS51272">
    <property type="entry name" value="SLH"/>
    <property type="match status" value="3"/>
</dbReference>
<dbReference type="Gene3D" id="2.60.40.4270">
    <property type="entry name" value="Listeria-Bacteroides repeat domain"/>
    <property type="match status" value="5"/>
</dbReference>
<dbReference type="Pfam" id="PF09479">
    <property type="entry name" value="Flg_new"/>
    <property type="match status" value="5"/>
</dbReference>
<gene>
    <name evidence="4" type="ORF">QNH24_06295</name>
</gene>
<dbReference type="RefSeq" id="WP_283871235.1">
    <property type="nucleotide sequence ID" value="NZ_CP126101.1"/>
</dbReference>
<sequence>MSKIWKSAVSFFAIYLLFTQTIFGSVSVLAESNGSPQPILNTIMTSDGQPYKEGDIATSPVTIQVTTSTADSASIQLELSKDKGDSWEELDSMAPLVLTEEGDYYLWFRIKGQQAINKHHVRIIPRFTVLAGNHPIYVNAASTGGNDGSSWSNAFKDLQSALNAAQTGDEIWIATGTYTPTKKISANDPRTATFQMKNGVAIYGGFQGTETKLAERNVQVNPTILNGLGDIYHVFYHPNGLYLDSSAVLDGVTITGGDANGSLEHMYGGGMYNWRSSPTITNVTFNENKASIGGGMYNDNDSSPTITNVGFSENEADFGGGMHNNNYSSPTITNVVFNGNEATEGGGMYNYQKSNPSLTNVTFNGNKANVGGGMFSNTASNPNLTSVTFSGNKANAGGGMYNWSSSPSITNVTFNRNEVTADGGGIFNYDSNPTLTNVEFSDNTANYGGVLYNINSSLTLLNVTISGNQLKGEKGAIVGGNSQSKIQNSIIVGNHNKPALSNYTGTIANSLLDVEENGTVLAKFHKSKSDVETDTYQPEDLFINPSQSDYRLRANSPAINKGNNSDITILTDLSGNPRIQGVKIDLGAYEAFPYTVTYQENRAINGDVPIDKETYDQGHSVIVQSNSGNLERAGYTFKGWNTQADGKGTLYAENTTFPMGKADVTLYAEWMVNPTYQVQYDKNGATGGQVPQDHNEYEENEMVTVQSNSGKLVRAGYTFKGWNTQADGKGTFYAENTTFPMGKGNVTLYAEWTKKPTYTVTYDANGATGGQVPQDHNEYEENEMVMIQSNSGKLMREGYTFNGWNTQADGKGTPYTENATFPIGKANVTLYAEWTKNQTYTVTYNANGATGGQVPQDNSEYEENEMVTVQSNSGKLVREGYTFKGWNTQADGKGTPYMESAIFPMGKTNITLYAQWTVNPPTTGGSTTYPSTSNDNDFSPPAPVKITFHTNGGTTLAPIELAYNTKAKDLPIPTREGFCFDGWYRDVTLTTLWAEDTLVRENLKLYAKWTVLPEEELEKPIEPIEPIEPHQPSVVTFQDIENHWAREMIAALATLGIIKGYKDDTFRPDEPISRQHVMALFSRAFEFETIRPATVFSDVAPNHIYYDEIMTMQRAGIIDGTNGIFAPAAYLTRAQLAKVLVGTLRLTPEGSSSFKDVSSSHWSAGYIAALERRGIALGDNGYFRPEAPVTRAQLAAFLYRAMQQGTSEF</sequence>
<dbReference type="InterPro" id="IPR012334">
    <property type="entry name" value="Pectin_lyas_fold"/>
</dbReference>
<dbReference type="Gene3D" id="2.160.20.10">
    <property type="entry name" value="Single-stranded right-handed beta-helix, Pectin lyase-like"/>
    <property type="match status" value="1"/>
</dbReference>
<evidence type="ECO:0000259" key="3">
    <source>
        <dbReference type="PROSITE" id="PS51272"/>
    </source>
</evidence>